<organism evidence="2 3">
    <name type="scientific">Glycomyces paridis</name>
    <dbReference type="NCBI Taxonomy" id="2126555"/>
    <lineage>
        <taxon>Bacteria</taxon>
        <taxon>Bacillati</taxon>
        <taxon>Actinomycetota</taxon>
        <taxon>Actinomycetes</taxon>
        <taxon>Glycomycetales</taxon>
        <taxon>Glycomycetaceae</taxon>
        <taxon>Glycomyces</taxon>
    </lineage>
</organism>
<dbReference type="EMBL" id="STGX01000010">
    <property type="protein sequence ID" value="THV27709.1"/>
    <property type="molecule type" value="Genomic_DNA"/>
</dbReference>
<evidence type="ECO:0000313" key="2">
    <source>
        <dbReference type="EMBL" id="THV27709.1"/>
    </source>
</evidence>
<evidence type="ECO:0000256" key="1">
    <source>
        <dbReference type="SAM" id="MobiDB-lite"/>
    </source>
</evidence>
<evidence type="ECO:0008006" key="4">
    <source>
        <dbReference type="Google" id="ProtNLM"/>
    </source>
</evidence>
<comment type="caution">
    <text evidence="2">The sequence shown here is derived from an EMBL/GenBank/DDBJ whole genome shotgun (WGS) entry which is preliminary data.</text>
</comment>
<proteinExistence type="predicted"/>
<sequence>MHPREGTPTARASSIGGPLLWPAAEPWPTCTEQHDDSESEPIEYVVALRTYYADRDARMAAKEAIDWDVERLIPDRIKAAHPLQPGFDPAAPSPLIAYAQLHYAEVPGLPWPERFDLLQVLWCPRDHPDIDSPYSPAFQLRWRRMEGLGDLAAEPPLPAVCFEDYLPNQCTLAPEAVTEYPQLEDLPQALASRIRAVEDDEGADMYGWDFARAPGNKAVGHGGTWGIIDPFPVLCECGAEQLPLLTVDSGESDGGDGSWRPIEDAGRDRRFQNPTGITVGRSNKLQLYYCPESENHTNRTVMF</sequence>
<dbReference type="OrthoDB" id="4332009at2"/>
<feature type="compositionally biased region" description="Basic and acidic residues" evidence="1">
    <location>
        <begin position="261"/>
        <end position="271"/>
    </location>
</feature>
<evidence type="ECO:0000313" key="3">
    <source>
        <dbReference type="Proteomes" id="UP000305792"/>
    </source>
</evidence>
<accession>A0A4S8PHA2</accession>
<protein>
    <recommendedName>
        <fullName evidence="4">DUF1963 domain-containing protein</fullName>
    </recommendedName>
</protein>
<keyword evidence="3" id="KW-1185">Reference proteome</keyword>
<dbReference type="AlphaFoldDB" id="A0A4S8PHA2"/>
<reference evidence="2 3" key="1">
    <citation type="journal article" date="2018" name="Int. J. Syst. Evol. Microbiol.">
        <title>Glycomyces paridis sp. nov., isolated from the medicinal plant Paris polyphylla.</title>
        <authorList>
            <person name="Fang X.M."/>
            <person name="Bai J.L."/>
            <person name="Su J."/>
            <person name="Zhao L.L."/>
            <person name="Liu H.Y."/>
            <person name="Ma B.P."/>
            <person name="Zhang Y.Q."/>
            <person name="Yu L.Y."/>
        </authorList>
    </citation>
    <scope>NUCLEOTIDE SEQUENCE [LARGE SCALE GENOMIC DNA]</scope>
    <source>
        <strain evidence="2 3">CPCC 204357</strain>
    </source>
</reference>
<feature type="region of interest" description="Disordered" evidence="1">
    <location>
        <begin position="246"/>
        <end position="276"/>
    </location>
</feature>
<dbReference type="Proteomes" id="UP000305792">
    <property type="component" value="Unassembled WGS sequence"/>
</dbReference>
<name>A0A4S8PHA2_9ACTN</name>
<gene>
    <name evidence="2" type="ORF">E9998_14040</name>
</gene>